<proteinExistence type="predicted"/>
<protein>
    <submittedName>
        <fullName evidence="1">Uncharacterized protein</fullName>
    </submittedName>
</protein>
<gene>
    <name evidence="1" type="ORF">L2E82_26989</name>
</gene>
<name>A0ACB9CRU9_CICIN</name>
<keyword evidence="2" id="KW-1185">Reference proteome</keyword>
<dbReference type="EMBL" id="CM042013">
    <property type="protein sequence ID" value="KAI3736997.1"/>
    <property type="molecule type" value="Genomic_DNA"/>
</dbReference>
<comment type="caution">
    <text evidence="1">The sequence shown here is derived from an EMBL/GenBank/DDBJ whole genome shotgun (WGS) entry which is preliminary data.</text>
</comment>
<reference evidence="2" key="1">
    <citation type="journal article" date="2022" name="Mol. Ecol. Resour.">
        <title>The genomes of chicory, endive, great burdock and yacon provide insights into Asteraceae palaeo-polyploidization history and plant inulin production.</title>
        <authorList>
            <person name="Fan W."/>
            <person name="Wang S."/>
            <person name="Wang H."/>
            <person name="Wang A."/>
            <person name="Jiang F."/>
            <person name="Liu H."/>
            <person name="Zhao H."/>
            <person name="Xu D."/>
            <person name="Zhang Y."/>
        </authorList>
    </citation>
    <scope>NUCLEOTIDE SEQUENCE [LARGE SCALE GENOMIC DNA]</scope>
    <source>
        <strain evidence="2">cv. Punajuju</strain>
    </source>
</reference>
<reference evidence="1 2" key="2">
    <citation type="journal article" date="2022" name="Mol. Ecol. Resour.">
        <title>The genomes of chicory, endive, great burdock and yacon provide insights into Asteraceae paleo-polyploidization history and plant inulin production.</title>
        <authorList>
            <person name="Fan W."/>
            <person name="Wang S."/>
            <person name="Wang H."/>
            <person name="Wang A."/>
            <person name="Jiang F."/>
            <person name="Liu H."/>
            <person name="Zhao H."/>
            <person name="Xu D."/>
            <person name="Zhang Y."/>
        </authorList>
    </citation>
    <scope>NUCLEOTIDE SEQUENCE [LARGE SCALE GENOMIC DNA]</scope>
    <source>
        <strain evidence="2">cv. Punajuju</strain>
        <tissue evidence="1">Leaves</tissue>
    </source>
</reference>
<accession>A0ACB9CRU9</accession>
<evidence type="ECO:0000313" key="1">
    <source>
        <dbReference type="EMBL" id="KAI3736997.1"/>
    </source>
</evidence>
<organism evidence="1 2">
    <name type="scientific">Cichorium intybus</name>
    <name type="common">Chicory</name>
    <dbReference type="NCBI Taxonomy" id="13427"/>
    <lineage>
        <taxon>Eukaryota</taxon>
        <taxon>Viridiplantae</taxon>
        <taxon>Streptophyta</taxon>
        <taxon>Embryophyta</taxon>
        <taxon>Tracheophyta</taxon>
        <taxon>Spermatophyta</taxon>
        <taxon>Magnoliopsida</taxon>
        <taxon>eudicotyledons</taxon>
        <taxon>Gunneridae</taxon>
        <taxon>Pentapetalae</taxon>
        <taxon>asterids</taxon>
        <taxon>campanulids</taxon>
        <taxon>Asterales</taxon>
        <taxon>Asteraceae</taxon>
        <taxon>Cichorioideae</taxon>
        <taxon>Cichorieae</taxon>
        <taxon>Cichoriinae</taxon>
        <taxon>Cichorium</taxon>
    </lineage>
</organism>
<sequence length="249" mass="28057">MRKHLFDDSDIVPEVLPPATTPHSCSSLIAQDGCYSGGSEILPEPKVKKGKKRPATSIAKNMEWMDMDTLICKNSQLMKSTVEPPRTTNHASVAALGCDDDWFWDFIPESTMHSPTTITTSRSEEVGYDLESLWDFQINTVASEERFYYQMDNLKHSEQFSSKTTIELPATTTTDNTNSDNESIWDFLLHSPTMLATSRVADLVCDSDFLSHAPTKAVLQEDLIGNYDTLWDFEIDAFAWRDFSFSGTL</sequence>
<dbReference type="Proteomes" id="UP001055811">
    <property type="component" value="Linkage Group LG05"/>
</dbReference>
<evidence type="ECO:0000313" key="2">
    <source>
        <dbReference type="Proteomes" id="UP001055811"/>
    </source>
</evidence>